<keyword evidence="6" id="KW-1185">Reference proteome</keyword>
<keyword evidence="2" id="KW-0238">DNA-binding</keyword>
<dbReference type="Gene3D" id="1.10.10.10">
    <property type="entry name" value="Winged helix-like DNA-binding domain superfamily/Winged helix DNA-binding domain"/>
    <property type="match status" value="1"/>
</dbReference>
<keyword evidence="3" id="KW-0804">Transcription</keyword>
<dbReference type="PANTHER" id="PTHR33154">
    <property type="entry name" value="TRANSCRIPTIONAL REGULATOR, ARSR FAMILY"/>
    <property type="match status" value="1"/>
</dbReference>
<evidence type="ECO:0000313" key="5">
    <source>
        <dbReference type="EMBL" id="GAA2152531.1"/>
    </source>
</evidence>
<organism evidence="5 6">
    <name type="scientific">Nocardioides koreensis</name>
    <dbReference type="NCBI Taxonomy" id="433651"/>
    <lineage>
        <taxon>Bacteria</taxon>
        <taxon>Bacillati</taxon>
        <taxon>Actinomycetota</taxon>
        <taxon>Actinomycetes</taxon>
        <taxon>Propionibacteriales</taxon>
        <taxon>Nocardioidaceae</taxon>
        <taxon>Nocardioides</taxon>
    </lineage>
</organism>
<evidence type="ECO:0000313" key="6">
    <source>
        <dbReference type="Proteomes" id="UP001501771"/>
    </source>
</evidence>
<dbReference type="Proteomes" id="UP001501771">
    <property type="component" value="Unassembled WGS sequence"/>
</dbReference>
<dbReference type="CDD" id="cd00090">
    <property type="entry name" value="HTH_ARSR"/>
    <property type="match status" value="1"/>
</dbReference>
<dbReference type="Pfam" id="PF01022">
    <property type="entry name" value="HTH_5"/>
    <property type="match status" value="1"/>
</dbReference>
<keyword evidence="1" id="KW-0805">Transcription regulation</keyword>
<proteinExistence type="predicted"/>
<dbReference type="InterPro" id="IPR011991">
    <property type="entry name" value="ArsR-like_HTH"/>
</dbReference>
<dbReference type="NCBIfam" id="NF033788">
    <property type="entry name" value="HTH_metalloreg"/>
    <property type="match status" value="1"/>
</dbReference>
<dbReference type="RefSeq" id="WP_344155519.1">
    <property type="nucleotide sequence ID" value="NZ_BAAAQR010000012.1"/>
</dbReference>
<reference evidence="6" key="1">
    <citation type="journal article" date="2019" name="Int. J. Syst. Evol. Microbiol.">
        <title>The Global Catalogue of Microorganisms (GCM) 10K type strain sequencing project: providing services to taxonomists for standard genome sequencing and annotation.</title>
        <authorList>
            <consortium name="The Broad Institute Genomics Platform"/>
            <consortium name="The Broad Institute Genome Sequencing Center for Infectious Disease"/>
            <person name="Wu L."/>
            <person name="Ma J."/>
        </authorList>
    </citation>
    <scope>NUCLEOTIDE SEQUENCE [LARGE SCALE GENOMIC DNA]</scope>
    <source>
        <strain evidence="6">JCM 16022</strain>
    </source>
</reference>
<accession>A0ABP5LRG6</accession>
<evidence type="ECO:0000256" key="2">
    <source>
        <dbReference type="ARBA" id="ARBA00023125"/>
    </source>
</evidence>
<evidence type="ECO:0000259" key="4">
    <source>
        <dbReference type="PROSITE" id="PS50987"/>
    </source>
</evidence>
<sequence length="104" mass="10941">MEDSTGIDAAAMVAHRGEASGLLKTLANEKRLVICCLLLGGDHTVAELNGALDLSQSALSQHLAVLREADVVRCHRVGQHVRYTLASGPALAVIRALHASFCSP</sequence>
<dbReference type="InterPro" id="IPR036388">
    <property type="entry name" value="WH-like_DNA-bd_sf"/>
</dbReference>
<dbReference type="SMART" id="SM00418">
    <property type="entry name" value="HTH_ARSR"/>
    <property type="match status" value="1"/>
</dbReference>
<dbReference type="SUPFAM" id="SSF46785">
    <property type="entry name" value="Winged helix' DNA-binding domain"/>
    <property type="match status" value="1"/>
</dbReference>
<feature type="domain" description="HTH arsR-type" evidence="4">
    <location>
        <begin position="11"/>
        <end position="104"/>
    </location>
</feature>
<dbReference type="EMBL" id="BAAAQR010000012">
    <property type="protein sequence ID" value="GAA2152531.1"/>
    <property type="molecule type" value="Genomic_DNA"/>
</dbReference>
<dbReference type="PRINTS" id="PR00778">
    <property type="entry name" value="HTHARSR"/>
</dbReference>
<comment type="caution">
    <text evidence="5">The sequence shown here is derived from an EMBL/GenBank/DDBJ whole genome shotgun (WGS) entry which is preliminary data.</text>
</comment>
<protein>
    <submittedName>
        <fullName evidence="5">Metalloregulator ArsR/SmtB family transcription factor</fullName>
    </submittedName>
</protein>
<dbReference type="PROSITE" id="PS50987">
    <property type="entry name" value="HTH_ARSR_2"/>
    <property type="match status" value="1"/>
</dbReference>
<dbReference type="InterPro" id="IPR001845">
    <property type="entry name" value="HTH_ArsR_DNA-bd_dom"/>
</dbReference>
<dbReference type="InterPro" id="IPR051081">
    <property type="entry name" value="HTH_MetalResp_TranReg"/>
</dbReference>
<name>A0ABP5LRG6_9ACTN</name>
<evidence type="ECO:0000256" key="1">
    <source>
        <dbReference type="ARBA" id="ARBA00023015"/>
    </source>
</evidence>
<evidence type="ECO:0000256" key="3">
    <source>
        <dbReference type="ARBA" id="ARBA00023163"/>
    </source>
</evidence>
<gene>
    <name evidence="5" type="ORF">GCM10009844_35970</name>
</gene>
<dbReference type="PANTHER" id="PTHR33154:SF28">
    <property type="entry name" value="HTH-TYPE TRANSCRIPTIONAL REGULATOR YGAV-RELATED"/>
    <property type="match status" value="1"/>
</dbReference>
<dbReference type="InterPro" id="IPR036390">
    <property type="entry name" value="WH_DNA-bd_sf"/>
</dbReference>